<evidence type="ECO:0000256" key="1">
    <source>
        <dbReference type="SAM" id="MobiDB-lite"/>
    </source>
</evidence>
<feature type="compositionally biased region" description="Acidic residues" evidence="1">
    <location>
        <begin position="22"/>
        <end position="32"/>
    </location>
</feature>
<organism evidence="3 4">
    <name type="scientific">Laodelphax striatellus</name>
    <name type="common">Small brown planthopper</name>
    <name type="synonym">Delphax striatella</name>
    <dbReference type="NCBI Taxonomy" id="195883"/>
    <lineage>
        <taxon>Eukaryota</taxon>
        <taxon>Metazoa</taxon>
        <taxon>Ecdysozoa</taxon>
        <taxon>Arthropoda</taxon>
        <taxon>Hexapoda</taxon>
        <taxon>Insecta</taxon>
        <taxon>Pterygota</taxon>
        <taxon>Neoptera</taxon>
        <taxon>Paraneoptera</taxon>
        <taxon>Hemiptera</taxon>
        <taxon>Auchenorrhyncha</taxon>
        <taxon>Fulgoroidea</taxon>
        <taxon>Delphacidae</taxon>
        <taxon>Criomorphinae</taxon>
        <taxon>Laodelphax</taxon>
    </lineage>
</organism>
<feature type="signal peptide" evidence="2">
    <location>
        <begin position="1"/>
        <end position="18"/>
    </location>
</feature>
<dbReference type="AlphaFoldDB" id="A0A482XSL4"/>
<protein>
    <submittedName>
        <fullName evidence="3">Uncharacterized protein</fullName>
    </submittedName>
</protein>
<evidence type="ECO:0000313" key="4">
    <source>
        <dbReference type="Proteomes" id="UP000291343"/>
    </source>
</evidence>
<reference evidence="3 4" key="1">
    <citation type="journal article" date="2017" name="Gigascience">
        <title>Genome sequence of the small brown planthopper, Laodelphax striatellus.</title>
        <authorList>
            <person name="Zhu J."/>
            <person name="Jiang F."/>
            <person name="Wang X."/>
            <person name="Yang P."/>
            <person name="Bao Y."/>
            <person name="Zhao W."/>
            <person name="Wang W."/>
            <person name="Lu H."/>
            <person name="Wang Q."/>
            <person name="Cui N."/>
            <person name="Li J."/>
            <person name="Chen X."/>
            <person name="Luo L."/>
            <person name="Yu J."/>
            <person name="Kang L."/>
            <person name="Cui F."/>
        </authorList>
    </citation>
    <scope>NUCLEOTIDE SEQUENCE [LARGE SCALE GENOMIC DNA]</scope>
    <source>
        <strain evidence="3">Lst14</strain>
    </source>
</reference>
<comment type="caution">
    <text evidence="3">The sequence shown here is derived from an EMBL/GenBank/DDBJ whole genome shotgun (WGS) entry which is preliminary data.</text>
</comment>
<keyword evidence="2" id="KW-0732">Signal</keyword>
<evidence type="ECO:0000256" key="2">
    <source>
        <dbReference type="SAM" id="SignalP"/>
    </source>
</evidence>
<keyword evidence="4" id="KW-1185">Reference proteome</keyword>
<dbReference type="EMBL" id="QKKF02002184">
    <property type="protein sequence ID" value="RZF48490.1"/>
    <property type="molecule type" value="Genomic_DNA"/>
</dbReference>
<dbReference type="InParanoid" id="A0A482XSL4"/>
<gene>
    <name evidence="3" type="ORF">LSTR_LSTR007768</name>
</gene>
<name>A0A482XSL4_LAOST</name>
<accession>A0A482XSL4</accession>
<feature type="compositionally biased region" description="Basic and acidic residues" evidence="1">
    <location>
        <begin position="52"/>
        <end position="64"/>
    </location>
</feature>
<feature type="compositionally biased region" description="Basic and acidic residues" evidence="1">
    <location>
        <begin position="33"/>
        <end position="44"/>
    </location>
</feature>
<sequence length="155" mass="17234">MVNLLLGIIFRIANQFLADDAEKVEEEEGEEEKEGKEEGEGKWVEEEDGVEEKEGKEKEEGKYVEEEEGEEEGEGIEGEDGREGKEGVDEKRGEGGRRGGISIQMKDGRERGGENNCNGNGSASFFPYDLSHACKCWETGMNFGTGRVNCTDREE</sequence>
<feature type="region of interest" description="Disordered" evidence="1">
    <location>
        <begin position="17"/>
        <end position="123"/>
    </location>
</feature>
<feature type="compositionally biased region" description="Basic and acidic residues" evidence="1">
    <location>
        <begin position="79"/>
        <end position="97"/>
    </location>
</feature>
<evidence type="ECO:0000313" key="3">
    <source>
        <dbReference type="EMBL" id="RZF48490.1"/>
    </source>
</evidence>
<dbReference type="Proteomes" id="UP000291343">
    <property type="component" value="Unassembled WGS sequence"/>
</dbReference>
<feature type="chain" id="PRO_5019866239" evidence="2">
    <location>
        <begin position="19"/>
        <end position="155"/>
    </location>
</feature>
<feature type="compositionally biased region" description="Acidic residues" evidence="1">
    <location>
        <begin position="65"/>
        <end position="78"/>
    </location>
</feature>
<proteinExistence type="predicted"/>